<sequence length="37" mass="4011">SVLVRTIFCSCVDFIPQVGQYFALGSTISPQLVHAVN</sequence>
<gene>
    <name evidence="1" type="ORF">S01H1_58840</name>
</gene>
<evidence type="ECO:0000313" key="1">
    <source>
        <dbReference type="EMBL" id="GAG22787.1"/>
    </source>
</evidence>
<comment type="caution">
    <text evidence="1">The sequence shown here is derived from an EMBL/GenBank/DDBJ whole genome shotgun (WGS) entry which is preliminary data.</text>
</comment>
<protein>
    <submittedName>
        <fullName evidence="1">Uncharacterized protein</fullName>
    </submittedName>
</protein>
<dbReference type="EMBL" id="BARS01038454">
    <property type="protein sequence ID" value="GAG22787.1"/>
    <property type="molecule type" value="Genomic_DNA"/>
</dbReference>
<accession>X0WHV2</accession>
<dbReference type="AlphaFoldDB" id="X0WHV2"/>
<name>X0WHV2_9ZZZZ</name>
<proteinExistence type="predicted"/>
<reference evidence="1" key="1">
    <citation type="journal article" date="2014" name="Front. Microbiol.">
        <title>High frequency of phylogenetically diverse reductive dehalogenase-homologous genes in deep subseafloor sedimentary metagenomes.</title>
        <authorList>
            <person name="Kawai M."/>
            <person name="Futagami T."/>
            <person name="Toyoda A."/>
            <person name="Takaki Y."/>
            <person name="Nishi S."/>
            <person name="Hori S."/>
            <person name="Arai W."/>
            <person name="Tsubouchi T."/>
            <person name="Morono Y."/>
            <person name="Uchiyama I."/>
            <person name="Ito T."/>
            <person name="Fujiyama A."/>
            <person name="Inagaki F."/>
            <person name="Takami H."/>
        </authorList>
    </citation>
    <scope>NUCLEOTIDE SEQUENCE</scope>
    <source>
        <strain evidence="1">Expedition CK06-06</strain>
    </source>
</reference>
<feature type="non-terminal residue" evidence="1">
    <location>
        <position position="1"/>
    </location>
</feature>
<organism evidence="1">
    <name type="scientific">marine sediment metagenome</name>
    <dbReference type="NCBI Taxonomy" id="412755"/>
    <lineage>
        <taxon>unclassified sequences</taxon>
        <taxon>metagenomes</taxon>
        <taxon>ecological metagenomes</taxon>
    </lineage>
</organism>